<dbReference type="HOGENOM" id="CLU_1657686_0_0_0"/>
<name>U7V7X9_9FUSO</name>
<organism evidence="1 2">
    <name type="scientific">Cetobacterium somerae ATCC BAA-474</name>
    <dbReference type="NCBI Taxonomy" id="1319815"/>
    <lineage>
        <taxon>Bacteria</taxon>
        <taxon>Fusobacteriati</taxon>
        <taxon>Fusobacteriota</taxon>
        <taxon>Fusobacteriia</taxon>
        <taxon>Fusobacteriales</taxon>
        <taxon>Fusobacteriaceae</taxon>
        <taxon>Cetobacterium</taxon>
    </lineage>
</organism>
<evidence type="ECO:0000313" key="1">
    <source>
        <dbReference type="EMBL" id="ERT67234.1"/>
    </source>
</evidence>
<dbReference type="EMBL" id="AXZF01000119">
    <property type="protein sequence ID" value="ERT67234.1"/>
    <property type="molecule type" value="Genomic_DNA"/>
</dbReference>
<proteinExistence type="predicted"/>
<reference evidence="1 2" key="1">
    <citation type="submission" date="2013-08" db="EMBL/GenBank/DDBJ databases">
        <authorList>
            <person name="Weinstock G."/>
            <person name="Sodergren E."/>
            <person name="Wylie T."/>
            <person name="Fulton L."/>
            <person name="Fulton R."/>
            <person name="Fronick C."/>
            <person name="O'Laughlin M."/>
            <person name="Godfrey J."/>
            <person name="Miner T."/>
            <person name="Herter B."/>
            <person name="Appelbaum E."/>
            <person name="Cordes M."/>
            <person name="Lek S."/>
            <person name="Wollam A."/>
            <person name="Pepin K.H."/>
            <person name="Palsikar V.B."/>
            <person name="Mitreva M."/>
            <person name="Wilson R.K."/>
        </authorList>
    </citation>
    <scope>NUCLEOTIDE SEQUENCE [LARGE SCALE GENOMIC DNA]</scope>
    <source>
        <strain evidence="1 2">ATCC BAA-474</strain>
    </source>
</reference>
<protein>
    <submittedName>
        <fullName evidence="1">Uncharacterized protein</fullName>
    </submittedName>
</protein>
<dbReference type="Proteomes" id="UP000017081">
    <property type="component" value="Unassembled WGS sequence"/>
</dbReference>
<accession>U7V7X9</accession>
<dbReference type="AlphaFoldDB" id="U7V7X9"/>
<keyword evidence="2" id="KW-1185">Reference proteome</keyword>
<sequence length="159" mass="18945">MEENFMNDILIKISEKYIKNLKNQSPEDKESNIIYGKILNILEKDPTLNLFGLLTELNKGKTFYEKNKVRNRRDRLTNLDILIKNANTIVDNLLEDDEESLRKIERSLNRSDIYRDRMVMNILLAEFPSPQFHDVYYTIKNDQCKKFLLEVVDEIRKSK</sequence>
<comment type="caution">
    <text evidence="1">The sequence shown here is derived from an EMBL/GenBank/DDBJ whole genome shotgun (WGS) entry which is preliminary data.</text>
</comment>
<gene>
    <name evidence="1" type="ORF">HMPREF0202_02424</name>
</gene>
<evidence type="ECO:0000313" key="2">
    <source>
        <dbReference type="Proteomes" id="UP000017081"/>
    </source>
</evidence>